<protein>
    <recommendedName>
        <fullName evidence="3">DUF2551 domain-containing protein</fullName>
    </recommendedName>
</protein>
<gene>
    <name evidence="1" type="ORF">DIAAKJNI_00282</name>
</gene>
<reference evidence="1" key="1">
    <citation type="submission" date="2020-10" db="EMBL/GenBank/DDBJ databases">
        <authorList>
            <person name="Hahn C.J."/>
            <person name="Laso-Perez R."/>
            <person name="Vulcano F."/>
            <person name="Vaziourakis K.-M."/>
            <person name="Stokke R."/>
            <person name="Steen I.H."/>
            <person name="Teske A."/>
            <person name="Boetius A."/>
            <person name="Liebeke M."/>
            <person name="Amann R."/>
            <person name="Knittel K."/>
        </authorList>
    </citation>
    <scope>NUCLEOTIDE SEQUENCE</scope>
    <source>
        <strain evidence="1">Gfbio:e3339647-f889-4370-9287-4fb5cb688e4c:AG392M11_GoMArc1</strain>
    </source>
</reference>
<accession>A0A811T588</accession>
<dbReference type="EMBL" id="CAJHIQ010000012">
    <property type="protein sequence ID" value="CAD6492374.1"/>
    <property type="molecule type" value="Genomic_DNA"/>
</dbReference>
<proteinExistence type="predicted"/>
<sequence>MLSKTNERIKERTKRYLMHDDTNIRKTVLKLFLEDNTFTTEAIYKYLTSKDFDMNYRGVSAMVGLMNTRLGVLRIDVKGNHNIYSLKEEYKETVKTILDNY</sequence>
<dbReference type="Proteomes" id="UP000639006">
    <property type="component" value="Unassembled WGS sequence"/>
</dbReference>
<dbReference type="InterPro" id="IPR020501">
    <property type="entry name" value="Uncharacterised_AF1218"/>
</dbReference>
<dbReference type="Pfam" id="PF10826">
    <property type="entry name" value="DUF2551"/>
    <property type="match status" value="1"/>
</dbReference>
<comment type="caution">
    <text evidence="1">The sequence shown here is derived from an EMBL/GenBank/DDBJ whole genome shotgun (WGS) entry which is preliminary data.</text>
</comment>
<evidence type="ECO:0000313" key="1">
    <source>
        <dbReference type="EMBL" id="CAD6492374.1"/>
    </source>
</evidence>
<organism evidence="1 2">
    <name type="scientific">Candidatus Argoarchaeum ethanivorans</name>
    <dbReference type="NCBI Taxonomy" id="2608793"/>
    <lineage>
        <taxon>Archaea</taxon>
        <taxon>Methanobacteriati</taxon>
        <taxon>Methanobacteriota</taxon>
        <taxon>Stenosarchaea group</taxon>
        <taxon>Methanomicrobia</taxon>
        <taxon>Methanosarcinales</taxon>
        <taxon>Methanosarcinales incertae sedis</taxon>
        <taxon>GOM Arc I cluster</taxon>
        <taxon>Candidatus Argoarchaeum</taxon>
    </lineage>
</organism>
<dbReference type="AlphaFoldDB" id="A0A811T588"/>
<evidence type="ECO:0000313" key="2">
    <source>
        <dbReference type="Proteomes" id="UP000639006"/>
    </source>
</evidence>
<evidence type="ECO:0008006" key="3">
    <source>
        <dbReference type="Google" id="ProtNLM"/>
    </source>
</evidence>
<name>A0A811T588_9EURY</name>